<accession>A0A9J6QLQ8</accession>
<dbReference type="InterPro" id="IPR011330">
    <property type="entry name" value="Glyco_hydro/deAcase_b/a-brl"/>
</dbReference>
<organism evidence="1 2">
    <name type="scientific">Hominibacterium faecale</name>
    <dbReference type="NCBI Taxonomy" id="2839743"/>
    <lineage>
        <taxon>Bacteria</taxon>
        <taxon>Bacillati</taxon>
        <taxon>Bacillota</taxon>
        <taxon>Clostridia</taxon>
        <taxon>Peptostreptococcales</taxon>
        <taxon>Anaerovoracaceae</taxon>
        <taxon>Hominibacterium</taxon>
    </lineage>
</organism>
<dbReference type="InterPro" id="IPR005501">
    <property type="entry name" value="LamB/YcsF/PxpA-like"/>
</dbReference>
<dbReference type="Gene3D" id="3.20.20.370">
    <property type="entry name" value="Glycoside hydrolase/deacetylase"/>
    <property type="match status" value="1"/>
</dbReference>
<dbReference type="NCBIfam" id="NF003816">
    <property type="entry name" value="PRK05406.1-5"/>
    <property type="match status" value="1"/>
</dbReference>
<comment type="caution">
    <text evidence="1">The sequence shown here is derived from an EMBL/GenBank/DDBJ whole genome shotgun (WGS) entry which is preliminary data.</text>
</comment>
<dbReference type="RefSeq" id="WP_148396551.1">
    <property type="nucleotide sequence ID" value="NZ_JAJAGH010000007.1"/>
</dbReference>
<sequence length="251" mass="27589">MKQIDINCDMGESFGKYTIGCDEDMMAEVISANVACGFHAGDANVMCKTVKLAKEKGVAVGAHPGYPDLAGFGRRYMTLTPEELYNYTVFQVGSLVQFLKINDMELNHIKPHGTLYNTLIDHDDLAEAFAKACRDIKPGCSVYFIGSMQGNCLEKYCDQYGLNYVSEFNCDTDYTPEGKILIRKSYGHITPEDSVKRAIKFLETGQVAASDGSTLTFKADSICVHGDSDTCVTTIKLLKKGLMEAGYELKG</sequence>
<dbReference type="Proteomes" id="UP001065549">
    <property type="component" value="Unassembled WGS sequence"/>
</dbReference>
<protein>
    <submittedName>
        <fullName evidence="1">LamB/YcsF family protein</fullName>
    </submittedName>
</protein>
<gene>
    <name evidence="1" type="ORF">OBO34_08560</name>
</gene>
<dbReference type="CDD" id="cd10787">
    <property type="entry name" value="LamB_YcsF_like"/>
    <property type="match status" value="1"/>
</dbReference>
<reference evidence="1" key="1">
    <citation type="submission" date="2022-09" db="EMBL/GenBank/DDBJ databases">
        <title>Culturomic study of gut microbiota in children with autism spectrum disorder.</title>
        <authorList>
            <person name="Efimov B.A."/>
            <person name="Chaplin A.V."/>
            <person name="Sokolova S.R."/>
            <person name="Pikina A.P."/>
            <person name="Korzhanova M."/>
            <person name="Belova V."/>
            <person name="Korostin D."/>
        </authorList>
    </citation>
    <scope>NUCLEOTIDE SEQUENCE</scope>
    <source>
        <strain evidence="1">ASD5510</strain>
    </source>
</reference>
<dbReference type="EMBL" id="JAOSHN010000003">
    <property type="protein sequence ID" value="MCU7378408.1"/>
    <property type="molecule type" value="Genomic_DNA"/>
</dbReference>
<dbReference type="GO" id="GO:0005975">
    <property type="term" value="P:carbohydrate metabolic process"/>
    <property type="evidence" value="ECO:0007669"/>
    <property type="project" value="InterPro"/>
</dbReference>
<dbReference type="Pfam" id="PF03746">
    <property type="entry name" value="LamB_YcsF"/>
    <property type="match status" value="1"/>
</dbReference>
<keyword evidence="2" id="KW-1185">Reference proteome</keyword>
<dbReference type="PANTHER" id="PTHR30292">
    <property type="entry name" value="UNCHARACTERIZED PROTEIN YBGL-RELATED"/>
    <property type="match status" value="1"/>
</dbReference>
<dbReference type="PANTHER" id="PTHR30292:SF0">
    <property type="entry name" value="5-OXOPROLINASE SUBUNIT A"/>
    <property type="match status" value="1"/>
</dbReference>
<evidence type="ECO:0000313" key="2">
    <source>
        <dbReference type="Proteomes" id="UP001065549"/>
    </source>
</evidence>
<dbReference type="NCBIfam" id="NF003814">
    <property type="entry name" value="PRK05406.1-3"/>
    <property type="match status" value="1"/>
</dbReference>
<dbReference type="AlphaFoldDB" id="A0A9J6QLQ8"/>
<proteinExistence type="predicted"/>
<dbReference type="SUPFAM" id="SSF88713">
    <property type="entry name" value="Glycoside hydrolase/deacetylase"/>
    <property type="match status" value="1"/>
</dbReference>
<evidence type="ECO:0000313" key="1">
    <source>
        <dbReference type="EMBL" id="MCU7378408.1"/>
    </source>
</evidence>
<name>A0A9J6QLQ8_9FIRM</name>